<accession>A0A6H5GIT3</accession>
<feature type="non-terminal residue" evidence="2">
    <location>
        <position position="53"/>
    </location>
</feature>
<dbReference type="AlphaFoldDB" id="A0A6H5GIT3"/>
<reference evidence="2 3" key="1">
    <citation type="submission" date="2020-02" db="EMBL/GenBank/DDBJ databases">
        <authorList>
            <person name="Ferguson B K."/>
        </authorList>
    </citation>
    <scope>NUCLEOTIDE SEQUENCE [LARGE SCALE GENOMIC DNA]</scope>
</reference>
<evidence type="ECO:0000313" key="2">
    <source>
        <dbReference type="EMBL" id="CAB0003814.1"/>
    </source>
</evidence>
<dbReference type="EMBL" id="CADCXU010013907">
    <property type="protein sequence ID" value="CAB0003814.1"/>
    <property type="molecule type" value="Genomic_DNA"/>
</dbReference>
<feature type="region of interest" description="Disordered" evidence="1">
    <location>
        <begin position="1"/>
        <end position="53"/>
    </location>
</feature>
<proteinExistence type="predicted"/>
<dbReference type="Proteomes" id="UP000479000">
    <property type="component" value="Unassembled WGS sequence"/>
</dbReference>
<keyword evidence="3" id="KW-1185">Reference proteome</keyword>
<organism evidence="2 3">
    <name type="scientific">Nesidiocoris tenuis</name>
    <dbReference type="NCBI Taxonomy" id="355587"/>
    <lineage>
        <taxon>Eukaryota</taxon>
        <taxon>Metazoa</taxon>
        <taxon>Ecdysozoa</taxon>
        <taxon>Arthropoda</taxon>
        <taxon>Hexapoda</taxon>
        <taxon>Insecta</taxon>
        <taxon>Pterygota</taxon>
        <taxon>Neoptera</taxon>
        <taxon>Paraneoptera</taxon>
        <taxon>Hemiptera</taxon>
        <taxon>Heteroptera</taxon>
        <taxon>Panheteroptera</taxon>
        <taxon>Cimicomorpha</taxon>
        <taxon>Miridae</taxon>
        <taxon>Dicyphina</taxon>
        <taxon>Nesidiocoris</taxon>
    </lineage>
</organism>
<evidence type="ECO:0000313" key="3">
    <source>
        <dbReference type="Proteomes" id="UP000479000"/>
    </source>
</evidence>
<sequence length="53" mass="6358">MADQFRRKSITGRRGYNRNLPGQKTIRKRRRAEERNCRSPSWKSQGHAKDEDQ</sequence>
<gene>
    <name evidence="2" type="ORF">NTEN_LOCUS9291</name>
</gene>
<protein>
    <submittedName>
        <fullName evidence="2">Uncharacterized protein</fullName>
    </submittedName>
</protein>
<evidence type="ECO:0000256" key="1">
    <source>
        <dbReference type="SAM" id="MobiDB-lite"/>
    </source>
</evidence>
<name>A0A6H5GIT3_9HEMI</name>